<sequence length="115" mass="12363">MGLTFWGPVKLTSVMGKHMRSFELKTTIKPLASCLAFYALISTAVASPQYQQVADDIARQAQVLGAQIPVPHASEGPLPSGSLDSPDTKKYIRQAEAMKKTGTSVSKQIAVMSRV</sequence>
<name>A0A377F4J6_ECOLX</name>
<evidence type="ECO:0000256" key="1">
    <source>
        <dbReference type="SAM" id="MobiDB-lite"/>
    </source>
</evidence>
<organism evidence="2 3">
    <name type="scientific">Escherichia coli</name>
    <dbReference type="NCBI Taxonomy" id="562"/>
    <lineage>
        <taxon>Bacteria</taxon>
        <taxon>Pseudomonadati</taxon>
        <taxon>Pseudomonadota</taxon>
        <taxon>Gammaproteobacteria</taxon>
        <taxon>Enterobacterales</taxon>
        <taxon>Enterobacteriaceae</taxon>
        <taxon>Escherichia</taxon>
    </lineage>
</organism>
<feature type="region of interest" description="Disordered" evidence="1">
    <location>
        <begin position="69"/>
        <end position="89"/>
    </location>
</feature>
<dbReference type="AlphaFoldDB" id="A0A377F4J6"/>
<proteinExistence type="predicted"/>
<evidence type="ECO:0000313" key="2">
    <source>
        <dbReference type="EMBL" id="STN24885.1"/>
    </source>
</evidence>
<gene>
    <name evidence="2" type="ORF">NCTC13148_05281</name>
</gene>
<protein>
    <submittedName>
        <fullName evidence="2">Plasmid transfer protein TrhW</fullName>
    </submittedName>
</protein>
<reference evidence="2 3" key="1">
    <citation type="submission" date="2018-06" db="EMBL/GenBank/DDBJ databases">
        <authorList>
            <consortium name="Pathogen Informatics"/>
            <person name="Doyle S."/>
        </authorList>
    </citation>
    <scope>NUCLEOTIDE SEQUENCE [LARGE SCALE GENOMIC DNA]</scope>
    <source>
        <strain evidence="2 3">NCTC13148</strain>
    </source>
</reference>
<evidence type="ECO:0000313" key="3">
    <source>
        <dbReference type="Proteomes" id="UP000254255"/>
    </source>
</evidence>
<dbReference type="EMBL" id="UGET01000005">
    <property type="protein sequence ID" value="STN24885.1"/>
    <property type="molecule type" value="Genomic_DNA"/>
</dbReference>
<accession>A0A377F4J6</accession>
<dbReference type="Proteomes" id="UP000254255">
    <property type="component" value="Unassembled WGS sequence"/>
</dbReference>